<proteinExistence type="predicted"/>
<feature type="compositionally biased region" description="Low complexity" evidence="1">
    <location>
        <begin position="357"/>
        <end position="376"/>
    </location>
</feature>
<feature type="transmembrane region" description="Helical" evidence="2">
    <location>
        <begin position="75"/>
        <end position="91"/>
    </location>
</feature>
<protein>
    <recommendedName>
        <fullName evidence="3">Thioredoxin domain-containing protein</fullName>
    </recommendedName>
</protein>
<dbReference type="dictyBase" id="DDB_G0286401"/>
<dbReference type="OMA" id="RPMVDKK"/>
<dbReference type="InParanoid" id="Q54LV2"/>
<dbReference type="Proteomes" id="UP000002195">
    <property type="component" value="Unassembled WGS sequence"/>
</dbReference>
<feature type="compositionally biased region" description="Basic and acidic residues" evidence="1">
    <location>
        <begin position="148"/>
        <end position="158"/>
    </location>
</feature>
<sequence>MNNTSSSSTTKDGISTKPPIHTAGKVEIHQETSTIMKARLIQHILQTYYLLNFIFLLAYPILRLSGLILKPKNELMILYVSGFMVVLKILKNKNIDQILTGIIFTLKMSTIILLYYSGETQFKLEYTNKMKSNNIDGSSSSSSEETQEPFKFDNENENSKQTLSSTKELGFFGNFLHYGLYYVLVYLFVCMLVYLYKSQPEPKQSNFVHFFNQITFKNSLAFSAQSKELKDKYLLVEFFTTWSPPCTYLASTFADLSYIYQGINFGKIDIGRWKSIAYEYDIADSVSSKQIPSIILFKNGVEVSRMPYRKNEFKMPYDKKTPKDDKLFEPCNLSYDNIRLYFNLDTLLSQVKPSLTNQNQNQNNNNNNNKNGNSNKNTKKNR</sequence>
<gene>
    <name evidence="4" type="ORF">DDB_G0286401</name>
</gene>
<feature type="transmembrane region" description="Helical" evidence="2">
    <location>
        <begin position="98"/>
        <end position="116"/>
    </location>
</feature>
<feature type="transmembrane region" description="Helical" evidence="2">
    <location>
        <begin position="47"/>
        <end position="69"/>
    </location>
</feature>
<dbReference type="SMR" id="Q54LV2"/>
<evidence type="ECO:0000256" key="2">
    <source>
        <dbReference type="SAM" id="Phobius"/>
    </source>
</evidence>
<dbReference type="InterPro" id="IPR013766">
    <property type="entry name" value="Thioredoxin_domain"/>
</dbReference>
<dbReference type="eggNOG" id="KOG0914">
    <property type="taxonomic scope" value="Eukaryota"/>
</dbReference>
<dbReference type="GeneID" id="8625593"/>
<organism evidence="4 5">
    <name type="scientific">Dictyostelium discoideum</name>
    <name type="common">Social amoeba</name>
    <dbReference type="NCBI Taxonomy" id="44689"/>
    <lineage>
        <taxon>Eukaryota</taxon>
        <taxon>Amoebozoa</taxon>
        <taxon>Evosea</taxon>
        <taxon>Eumycetozoa</taxon>
        <taxon>Dictyostelia</taxon>
        <taxon>Dictyosteliales</taxon>
        <taxon>Dictyosteliaceae</taxon>
        <taxon>Dictyostelium</taxon>
    </lineage>
</organism>
<evidence type="ECO:0000313" key="5">
    <source>
        <dbReference type="Proteomes" id="UP000002195"/>
    </source>
</evidence>
<reference evidence="4 5" key="1">
    <citation type="journal article" date="2005" name="Nature">
        <title>The genome of the social amoeba Dictyostelium discoideum.</title>
        <authorList>
            <consortium name="The Dictyostelium discoideum Sequencing Consortium"/>
            <person name="Eichinger L."/>
            <person name="Pachebat J.A."/>
            <person name="Glockner G."/>
            <person name="Rajandream M.A."/>
            <person name="Sucgang R."/>
            <person name="Berriman M."/>
            <person name="Song J."/>
            <person name="Olsen R."/>
            <person name="Szafranski K."/>
            <person name="Xu Q."/>
            <person name="Tunggal B."/>
            <person name="Kummerfeld S."/>
            <person name="Madera M."/>
            <person name="Konfortov B.A."/>
            <person name="Rivero F."/>
            <person name="Bankier A.T."/>
            <person name="Lehmann R."/>
            <person name="Hamlin N."/>
            <person name="Davies R."/>
            <person name="Gaudet P."/>
            <person name="Fey P."/>
            <person name="Pilcher K."/>
            <person name="Chen G."/>
            <person name="Saunders D."/>
            <person name="Sodergren E."/>
            <person name="Davis P."/>
            <person name="Kerhornou A."/>
            <person name="Nie X."/>
            <person name="Hall N."/>
            <person name="Anjard C."/>
            <person name="Hemphill L."/>
            <person name="Bason N."/>
            <person name="Farbrother P."/>
            <person name="Desany B."/>
            <person name="Just E."/>
            <person name="Morio T."/>
            <person name="Rost R."/>
            <person name="Churcher C."/>
            <person name="Cooper J."/>
            <person name="Haydock S."/>
            <person name="van Driessche N."/>
            <person name="Cronin A."/>
            <person name="Goodhead I."/>
            <person name="Muzny D."/>
            <person name="Mourier T."/>
            <person name="Pain A."/>
            <person name="Lu M."/>
            <person name="Harper D."/>
            <person name="Lindsay R."/>
            <person name="Hauser H."/>
            <person name="James K."/>
            <person name="Quiles M."/>
            <person name="Madan Babu M."/>
            <person name="Saito T."/>
            <person name="Buchrieser C."/>
            <person name="Wardroper A."/>
            <person name="Felder M."/>
            <person name="Thangavelu M."/>
            <person name="Johnson D."/>
            <person name="Knights A."/>
            <person name="Loulseged H."/>
            <person name="Mungall K."/>
            <person name="Oliver K."/>
            <person name="Price C."/>
            <person name="Quail M.A."/>
            <person name="Urushihara H."/>
            <person name="Hernandez J."/>
            <person name="Rabbinowitsch E."/>
            <person name="Steffen D."/>
            <person name="Sanders M."/>
            <person name="Ma J."/>
            <person name="Kohara Y."/>
            <person name="Sharp S."/>
            <person name="Simmonds M."/>
            <person name="Spiegler S."/>
            <person name="Tivey A."/>
            <person name="Sugano S."/>
            <person name="White B."/>
            <person name="Walker D."/>
            <person name="Woodward J."/>
            <person name="Winckler T."/>
            <person name="Tanaka Y."/>
            <person name="Shaulsky G."/>
            <person name="Schleicher M."/>
            <person name="Weinstock G."/>
            <person name="Rosenthal A."/>
            <person name="Cox E.C."/>
            <person name="Chisholm R.L."/>
            <person name="Gibbs R."/>
            <person name="Loomis W.F."/>
            <person name="Platzer M."/>
            <person name="Kay R.R."/>
            <person name="Williams J."/>
            <person name="Dear P.H."/>
            <person name="Noegel A.A."/>
            <person name="Barrell B."/>
            <person name="Kuspa A."/>
        </authorList>
    </citation>
    <scope>NUCLEOTIDE SEQUENCE [LARGE SCALE GENOMIC DNA]</scope>
    <source>
        <strain evidence="4 5">AX4</strain>
    </source>
</reference>
<dbReference type="InterPro" id="IPR036249">
    <property type="entry name" value="Thioredoxin-like_sf"/>
</dbReference>
<dbReference type="PANTHER" id="PTHR15853">
    <property type="entry name" value="THIOREDOXIN-RELATED"/>
    <property type="match status" value="1"/>
</dbReference>
<dbReference type="InterPro" id="IPR039101">
    <property type="entry name" value="TMX2"/>
</dbReference>
<dbReference type="VEuPathDB" id="AmoebaDB:DDB_G0286401"/>
<dbReference type="GO" id="GO:0015036">
    <property type="term" value="F:disulfide oxidoreductase activity"/>
    <property type="evidence" value="ECO:0000318"/>
    <property type="project" value="GO_Central"/>
</dbReference>
<dbReference type="SUPFAM" id="SSF52833">
    <property type="entry name" value="Thioredoxin-like"/>
    <property type="match status" value="1"/>
</dbReference>
<evidence type="ECO:0000259" key="3">
    <source>
        <dbReference type="Pfam" id="PF00085"/>
    </source>
</evidence>
<dbReference type="Pfam" id="PF00085">
    <property type="entry name" value="Thioredoxin"/>
    <property type="match status" value="1"/>
</dbReference>
<dbReference type="Gene3D" id="3.40.30.10">
    <property type="entry name" value="Glutaredoxin"/>
    <property type="match status" value="1"/>
</dbReference>
<feature type="compositionally biased region" description="Polar residues" evidence="1">
    <location>
        <begin position="1"/>
        <end position="13"/>
    </location>
</feature>
<keyword evidence="5" id="KW-1185">Reference proteome</keyword>
<dbReference type="EMBL" id="AAFI02000085">
    <property type="protein sequence ID" value="EAL64225.1"/>
    <property type="molecule type" value="Genomic_DNA"/>
</dbReference>
<dbReference type="HOGENOM" id="CLU_724474_0_0_1"/>
<feature type="domain" description="Thioredoxin" evidence="3">
    <location>
        <begin position="226"/>
        <end position="306"/>
    </location>
</feature>
<feature type="transmembrane region" description="Helical" evidence="2">
    <location>
        <begin position="175"/>
        <end position="196"/>
    </location>
</feature>
<keyword evidence="2" id="KW-1133">Transmembrane helix</keyword>
<evidence type="ECO:0000313" key="4">
    <source>
        <dbReference type="EMBL" id="EAL64225.1"/>
    </source>
</evidence>
<feature type="region of interest" description="Disordered" evidence="1">
    <location>
        <begin position="356"/>
        <end position="382"/>
    </location>
</feature>
<evidence type="ECO:0000256" key="1">
    <source>
        <dbReference type="SAM" id="MobiDB-lite"/>
    </source>
</evidence>
<accession>Q54LV2</accession>
<comment type="caution">
    <text evidence="4">The sequence shown here is derived from an EMBL/GenBank/DDBJ whole genome shotgun (WGS) entry which is preliminary data.</text>
</comment>
<keyword evidence="2" id="KW-0812">Transmembrane</keyword>
<dbReference type="PaxDb" id="44689-DDB0305156"/>
<dbReference type="KEGG" id="ddi:DDB_G0286401"/>
<feature type="region of interest" description="Disordered" evidence="1">
    <location>
        <begin position="1"/>
        <end position="20"/>
    </location>
</feature>
<name>Q54LV2_DICDI</name>
<dbReference type="PANTHER" id="PTHR15853:SF0">
    <property type="entry name" value="THIOREDOXIN-RELATED TRANSMEMBRANE PROTEIN 2"/>
    <property type="match status" value="1"/>
</dbReference>
<dbReference type="RefSeq" id="XP_637728.1">
    <property type="nucleotide sequence ID" value="XM_632636.1"/>
</dbReference>
<feature type="region of interest" description="Disordered" evidence="1">
    <location>
        <begin position="134"/>
        <end position="159"/>
    </location>
</feature>
<dbReference type="AlphaFoldDB" id="Q54LV2"/>
<keyword evidence="2" id="KW-0472">Membrane</keyword>